<evidence type="ECO:0000313" key="2">
    <source>
        <dbReference type="EMBL" id="NYF78852.1"/>
    </source>
</evidence>
<feature type="compositionally biased region" description="Polar residues" evidence="1">
    <location>
        <begin position="199"/>
        <end position="228"/>
    </location>
</feature>
<sequence length="374" mass="40441">MTSEQTVSDVQSHQGQLPLSDHQGQNEHSSQDAQNVPHGMGQSKSSRRRRRKRKTKGSDAGGDAGQPESFGSDAGPGQPVPALQGAPQPQSSPNGGQNGFQGGHQNGSQSTGKRWKKKFRDRDRQRSPENPGNISASGGGFQSNGGGFRDANSHQPGNNSGGFKRKGGGGKQQQRGPRSFVGPMDHSYRVVNGNFADTPPSTIESHGNYQGRSHGRSNSYQSDSQPIDYSQGRTIPIAEDAPTKIYFFIEDLFFTAKIQETARKLGVKVAFIKNDKESIAALTSGEEEDRPGLIVFDLNNANAKPMTLIPKLKTKLKKSTSIVGFLSHLQGDLKAKAVEAGCDTVMPRAAFSQNLPNLLRRYGIIDEDEPNFNQ</sequence>
<gene>
    <name evidence="2" type="ORF">HDF17_001139</name>
</gene>
<evidence type="ECO:0000313" key="3">
    <source>
        <dbReference type="Proteomes" id="UP000589520"/>
    </source>
</evidence>
<dbReference type="RefSeq" id="WP_179488610.1">
    <property type="nucleotide sequence ID" value="NZ_JACCCW010000001.1"/>
</dbReference>
<accession>A0A7Y9TK22</accession>
<feature type="region of interest" description="Disordered" evidence="1">
    <location>
        <begin position="1"/>
        <end position="228"/>
    </location>
</feature>
<organism evidence="2 3">
    <name type="scientific">Granulicella arctica</name>
    <dbReference type="NCBI Taxonomy" id="940613"/>
    <lineage>
        <taxon>Bacteria</taxon>
        <taxon>Pseudomonadati</taxon>
        <taxon>Acidobacteriota</taxon>
        <taxon>Terriglobia</taxon>
        <taxon>Terriglobales</taxon>
        <taxon>Acidobacteriaceae</taxon>
        <taxon>Granulicella</taxon>
    </lineage>
</organism>
<protein>
    <submittedName>
        <fullName evidence="2">Uncharacterized protein</fullName>
    </submittedName>
</protein>
<feature type="compositionally biased region" description="Gly residues" evidence="1">
    <location>
        <begin position="137"/>
        <end position="148"/>
    </location>
</feature>
<dbReference type="Gene3D" id="3.40.50.2300">
    <property type="match status" value="1"/>
</dbReference>
<feature type="compositionally biased region" description="Polar residues" evidence="1">
    <location>
        <begin position="1"/>
        <end position="34"/>
    </location>
</feature>
<name>A0A7Y9TK22_9BACT</name>
<reference evidence="2 3" key="1">
    <citation type="submission" date="2020-07" db="EMBL/GenBank/DDBJ databases">
        <title>Genomic Encyclopedia of Type Strains, Phase IV (KMG-V): Genome sequencing to study the core and pangenomes of soil and plant-associated prokaryotes.</title>
        <authorList>
            <person name="Whitman W."/>
        </authorList>
    </citation>
    <scope>NUCLEOTIDE SEQUENCE [LARGE SCALE GENOMIC DNA]</scope>
    <source>
        <strain evidence="2 3">X4EP2</strain>
    </source>
</reference>
<comment type="caution">
    <text evidence="2">The sequence shown here is derived from an EMBL/GenBank/DDBJ whole genome shotgun (WGS) entry which is preliminary data.</text>
</comment>
<feature type="compositionally biased region" description="Gly residues" evidence="1">
    <location>
        <begin position="96"/>
        <end position="105"/>
    </location>
</feature>
<dbReference type="Proteomes" id="UP000589520">
    <property type="component" value="Unassembled WGS sequence"/>
</dbReference>
<feature type="compositionally biased region" description="Basic residues" evidence="1">
    <location>
        <begin position="45"/>
        <end position="55"/>
    </location>
</feature>
<dbReference type="AlphaFoldDB" id="A0A7Y9TK22"/>
<proteinExistence type="predicted"/>
<dbReference type="EMBL" id="JACCCW010000001">
    <property type="protein sequence ID" value="NYF78852.1"/>
    <property type="molecule type" value="Genomic_DNA"/>
</dbReference>
<evidence type="ECO:0000256" key="1">
    <source>
        <dbReference type="SAM" id="MobiDB-lite"/>
    </source>
</evidence>
<keyword evidence="3" id="KW-1185">Reference proteome</keyword>